<comment type="similarity">
    <text evidence="1">Belongs to the intradiol ring-cleavage dioxygenase family.</text>
</comment>
<accession>A0ABM9HZ35</accession>
<keyword evidence="4" id="KW-0732">Signal</keyword>
<dbReference type="Gene3D" id="2.60.130.10">
    <property type="entry name" value="Aromatic compound dioxygenase"/>
    <property type="match status" value="1"/>
</dbReference>
<organism evidence="6 7">
    <name type="scientific">Methylocaldum szegediense</name>
    <dbReference type="NCBI Taxonomy" id="73780"/>
    <lineage>
        <taxon>Bacteria</taxon>
        <taxon>Pseudomonadati</taxon>
        <taxon>Pseudomonadota</taxon>
        <taxon>Gammaproteobacteria</taxon>
        <taxon>Methylococcales</taxon>
        <taxon>Methylococcaceae</taxon>
        <taxon>Methylocaldum</taxon>
    </lineage>
</organism>
<dbReference type="InterPro" id="IPR015889">
    <property type="entry name" value="Intradiol_dOase_core"/>
</dbReference>
<feature type="domain" description="Intradiol ring-cleavage dioxygenases" evidence="5">
    <location>
        <begin position="75"/>
        <end position="103"/>
    </location>
</feature>
<gene>
    <name evidence="6" type="ORF">MSZNOR_1266</name>
</gene>
<proteinExistence type="inferred from homology"/>
<dbReference type="Pfam" id="PF00775">
    <property type="entry name" value="Dioxygenase_C"/>
    <property type="match status" value="1"/>
</dbReference>
<reference evidence="6 7" key="1">
    <citation type="submission" date="2023-03" db="EMBL/GenBank/DDBJ databases">
        <authorList>
            <person name="Pearce D."/>
        </authorList>
    </citation>
    <scope>NUCLEOTIDE SEQUENCE [LARGE SCALE GENOMIC DNA]</scope>
    <source>
        <strain evidence="6">Msz</strain>
    </source>
</reference>
<evidence type="ECO:0000256" key="1">
    <source>
        <dbReference type="ARBA" id="ARBA00007825"/>
    </source>
</evidence>
<protein>
    <submittedName>
        <fullName evidence="6">Protocatechuate 3,4-dioxygenase, beta subunit</fullName>
        <ecNumber evidence="6">1.13.11.3</ecNumber>
    </submittedName>
</protein>
<feature type="signal peptide" evidence="4">
    <location>
        <begin position="1"/>
        <end position="31"/>
    </location>
</feature>
<dbReference type="InterPro" id="IPR050770">
    <property type="entry name" value="Intradiol_RC_Dioxygenase"/>
</dbReference>
<keyword evidence="3 6" id="KW-0560">Oxidoreductase</keyword>
<dbReference type="SUPFAM" id="SSF49482">
    <property type="entry name" value="Aromatic compound dioxygenase"/>
    <property type="match status" value="1"/>
</dbReference>
<feature type="chain" id="PRO_5045430961" evidence="4">
    <location>
        <begin position="32"/>
        <end position="227"/>
    </location>
</feature>
<evidence type="ECO:0000313" key="6">
    <source>
        <dbReference type="EMBL" id="CAI8783508.1"/>
    </source>
</evidence>
<dbReference type="PANTHER" id="PTHR33711:SF9">
    <property type="entry name" value="PROTOCATECHUATE 3,4-DIOXYGENASE ALPHA CHAIN"/>
    <property type="match status" value="1"/>
</dbReference>
<name>A0ABM9HZ35_9GAMM</name>
<dbReference type="PROSITE" id="PS00083">
    <property type="entry name" value="INTRADIOL_DIOXYGENAS"/>
    <property type="match status" value="1"/>
</dbReference>
<sequence>MTSEHSSPVRRFLFRYFALAAAMIAASGTSAAELTRTPRQPEGPFYPDRLPPDTDNDLLLVNDSVTPAAGEVTHLMGRVLGTAGEPVPNAVVEIWQVDHNGIYLHSASPHRERRDENFQGFGRCLTGPNGEYYFRTIKPVPYVAGAQRTPHIHVVVKKDGQRMLTTQLYIKGHPLNEQDFILRQIWDKAAREAILVDFAPADDPGIGGLTAHFDIVIGKTPETPSKK</sequence>
<dbReference type="InterPro" id="IPR039387">
    <property type="entry name" value="3_4-PCD"/>
</dbReference>
<dbReference type="Proteomes" id="UP001162030">
    <property type="component" value="Chromosome"/>
</dbReference>
<dbReference type="GO" id="GO:0018578">
    <property type="term" value="F:protocatechuate 3,4-dioxygenase activity"/>
    <property type="evidence" value="ECO:0007669"/>
    <property type="project" value="UniProtKB-EC"/>
</dbReference>
<dbReference type="InterPro" id="IPR000627">
    <property type="entry name" value="Intradiol_dOase_C"/>
</dbReference>
<keyword evidence="7" id="KW-1185">Reference proteome</keyword>
<evidence type="ECO:0000259" key="5">
    <source>
        <dbReference type="PROSITE" id="PS00083"/>
    </source>
</evidence>
<evidence type="ECO:0000256" key="2">
    <source>
        <dbReference type="ARBA" id="ARBA00022964"/>
    </source>
</evidence>
<dbReference type="PANTHER" id="PTHR33711">
    <property type="entry name" value="DIOXYGENASE, PUTATIVE (AFU_ORTHOLOGUE AFUA_2G02910)-RELATED"/>
    <property type="match status" value="1"/>
</dbReference>
<dbReference type="EMBL" id="OX458333">
    <property type="protein sequence ID" value="CAI8783508.1"/>
    <property type="molecule type" value="Genomic_DNA"/>
</dbReference>
<dbReference type="CDD" id="cd03459">
    <property type="entry name" value="3_4-PCD"/>
    <property type="match status" value="1"/>
</dbReference>
<keyword evidence="2" id="KW-0223">Dioxygenase</keyword>
<dbReference type="EC" id="1.13.11.3" evidence="6"/>
<evidence type="ECO:0000256" key="3">
    <source>
        <dbReference type="ARBA" id="ARBA00023002"/>
    </source>
</evidence>
<evidence type="ECO:0000313" key="7">
    <source>
        <dbReference type="Proteomes" id="UP001162030"/>
    </source>
</evidence>
<evidence type="ECO:0000256" key="4">
    <source>
        <dbReference type="SAM" id="SignalP"/>
    </source>
</evidence>
<dbReference type="RefSeq" id="WP_036268378.1">
    <property type="nucleotide sequence ID" value="NZ_OX458333.1"/>
</dbReference>